<dbReference type="EMBL" id="JAEPRB010000966">
    <property type="protein sequence ID" value="KAG2209649.1"/>
    <property type="molecule type" value="Genomic_DNA"/>
</dbReference>
<evidence type="ECO:0000313" key="2">
    <source>
        <dbReference type="Proteomes" id="UP000646827"/>
    </source>
</evidence>
<keyword evidence="2" id="KW-1185">Reference proteome</keyword>
<sequence>MDIEVDRKKARRNAPKDLQVQSYFGEAIMYFAHEYKGNANRFTGRLNNAKFNNLNSLVGEKHILCLIDILNGVELNGAGCPYGPYGIGHTGGRRYVVEAEAITCHAGILKMPMTTSIITENTTYRNYYIYPKMIPKSTIAGDIGLL</sequence>
<dbReference type="Proteomes" id="UP000646827">
    <property type="component" value="Unassembled WGS sequence"/>
</dbReference>
<evidence type="ECO:0000313" key="1">
    <source>
        <dbReference type="EMBL" id="KAG2209649.1"/>
    </source>
</evidence>
<proteinExistence type="predicted"/>
<gene>
    <name evidence="1" type="ORF">INT45_005216</name>
</gene>
<accession>A0A8H7VCQ5</accession>
<dbReference type="AlphaFoldDB" id="A0A8H7VCQ5"/>
<reference evidence="1 2" key="1">
    <citation type="submission" date="2020-12" db="EMBL/GenBank/DDBJ databases">
        <title>Metabolic potential, ecology and presence of endohyphal bacteria is reflected in genomic diversity of Mucoromycotina.</title>
        <authorList>
            <person name="Muszewska A."/>
            <person name="Okrasinska A."/>
            <person name="Steczkiewicz K."/>
            <person name="Drgas O."/>
            <person name="Orlowska M."/>
            <person name="Perlinska-Lenart U."/>
            <person name="Aleksandrzak-Piekarczyk T."/>
            <person name="Szatraj K."/>
            <person name="Zielenkiewicz U."/>
            <person name="Pilsyk S."/>
            <person name="Malc E."/>
            <person name="Mieczkowski P."/>
            <person name="Kruszewska J.S."/>
            <person name="Biernat P."/>
            <person name="Pawlowska J."/>
        </authorList>
    </citation>
    <scope>NUCLEOTIDE SEQUENCE [LARGE SCALE GENOMIC DNA]</scope>
    <source>
        <strain evidence="1 2">CBS 142.35</strain>
    </source>
</reference>
<organism evidence="1 2">
    <name type="scientific">Circinella minor</name>
    <dbReference type="NCBI Taxonomy" id="1195481"/>
    <lineage>
        <taxon>Eukaryota</taxon>
        <taxon>Fungi</taxon>
        <taxon>Fungi incertae sedis</taxon>
        <taxon>Mucoromycota</taxon>
        <taxon>Mucoromycotina</taxon>
        <taxon>Mucoromycetes</taxon>
        <taxon>Mucorales</taxon>
        <taxon>Lichtheimiaceae</taxon>
        <taxon>Circinella</taxon>
    </lineage>
</organism>
<name>A0A8H7VCQ5_9FUNG</name>
<comment type="caution">
    <text evidence="1">The sequence shown here is derived from an EMBL/GenBank/DDBJ whole genome shotgun (WGS) entry which is preliminary data.</text>
</comment>
<protein>
    <submittedName>
        <fullName evidence="1">Uncharacterized protein</fullName>
    </submittedName>
</protein>